<sequence length="389" mass="42192">MFPRHVLKHIVSKGVDQGLQSVDSVAKLATSHDLVSIMFMDIVGFTTMSKEVAPQQVMIFLNSLFTLLDELTDQYQVYKVETAGDCYIVAGGLMTVDENGFFQVDPHADAQRGAEKVMAFSKALLRCAKTVNMPHNGEPTTVRVGIHTGPVVSGLIGSKLPKFSIFGDTMNTASRMESTSQPGCIQVSEVTQELLKHHTFSATGGIEVKGKGLMNTYIWSPDSHPDEQYVTPMEKNQEEAVLLHHICKSMISNVLSSEAVTDLSTPENSALQDNNSSASHALKTFTDYYHSGQLPVLRKGSSSLEHQGLASRSSFNATHGLGNEFSSFLTSGSNLQYKTEQVSGPSRDLGAGIGRSQQGASSSHHMIESMLKLQDSLGESAVTRENSYP</sequence>
<accession>A0A250XHT3</accession>
<dbReference type="InterPro" id="IPR029787">
    <property type="entry name" value="Nucleotide_cyclase"/>
</dbReference>
<dbReference type="GO" id="GO:0000166">
    <property type="term" value="F:nucleotide binding"/>
    <property type="evidence" value="ECO:0007669"/>
    <property type="project" value="UniProtKB-KW"/>
</dbReference>
<dbReference type="PANTHER" id="PTHR11920:SF335">
    <property type="entry name" value="GUANYLATE CYCLASE"/>
    <property type="match status" value="1"/>
</dbReference>
<evidence type="ECO:0000256" key="3">
    <source>
        <dbReference type="ARBA" id="ARBA00022741"/>
    </source>
</evidence>
<dbReference type="InterPro" id="IPR001054">
    <property type="entry name" value="A/G_cyclase"/>
</dbReference>
<evidence type="ECO:0000313" key="9">
    <source>
        <dbReference type="EMBL" id="GAX82360.1"/>
    </source>
</evidence>
<protein>
    <recommendedName>
        <fullName evidence="8">Guanylate cyclase domain-containing protein</fullName>
    </recommendedName>
</protein>
<keyword evidence="10" id="KW-1185">Reference proteome</keyword>
<feature type="region of interest" description="Disordered" evidence="7">
    <location>
        <begin position="339"/>
        <end position="365"/>
    </location>
</feature>
<dbReference type="InterPro" id="IPR050401">
    <property type="entry name" value="Cyclic_nucleotide_synthase"/>
</dbReference>
<proteinExistence type="predicted"/>
<keyword evidence="5" id="KW-0472">Membrane</keyword>
<dbReference type="GO" id="GO:0005886">
    <property type="term" value="C:plasma membrane"/>
    <property type="evidence" value="ECO:0007669"/>
    <property type="project" value="TreeGrafter"/>
</dbReference>
<dbReference type="GO" id="GO:0001653">
    <property type="term" value="F:peptide receptor activity"/>
    <property type="evidence" value="ECO:0007669"/>
    <property type="project" value="TreeGrafter"/>
</dbReference>
<evidence type="ECO:0000256" key="6">
    <source>
        <dbReference type="ARBA" id="ARBA00023239"/>
    </source>
</evidence>
<keyword evidence="6" id="KW-0456">Lyase</keyword>
<comment type="subcellular location">
    <subcellularLocation>
        <location evidence="1">Membrane</location>
    </subcellularLocation>
</comment>
<dbReference type="GO" id="GO:0007168">
    <property type="term" value="P:receptor guanylyl cyclase signaling pathway"/>
    <property type="evidence" value="ECO:0007669"/>
    <property type="project" value="TreeGrafter"/>
</dbReference>
<dbReference type="EMBL" id="BEGY01000079">
    <property type="protein sequence ID" value="GAX82360.1"/>
    <property type="molecule type" value="Genomic_DNA"/>
</dbReference>
<dbReference type="GO" id="GO:0004016">
    <property type="term" value="F:adenylate cyclase activity"/>
    <property type="evidence" value="ECO:0007669"/>
    <property type="project" value="TreeGrafter"/>
</dbReference>
<evidence type="ECO:0000313" key="10">
    <source>
        <dbReference type="Proteomes" id="UP000232323"/>
    </source>
</evidence>
<feature type="domain" description="Guanylate cyclase" evidence="8">
    <location>
        <begin position="36"/>
        <end position="177"/>
    </location>
</feature>
<evidence type="ECO:0000256" key="1">
    <source>
        <dbReference type="ARBA" id="ARBA00004370"/>
    </source>
</evidence>
<feature type="compositionally biased region" description="Polar residues" evidence="7">
    <location>
        <begin position="355"/>
        <end position="364"/>
    </location>
</feature>
<name>A0A250XHT3_9CHLO</name>
<evidence type="ECO:0000256" key="5">
    <source>
        <dbReference type="ARBA" id="ARBA00023136"/>
    </source>
</evidence>
<dbReference type="PROSITE" id="PS50125">
    <property type="entry name" value="GUANYLATE_CYCLASE_2"/>
    <property type="match status" value="1"/>
</dbReference>
<comment type="caution">
    <text evidence="9">The sequence shown here is derived from an EMBL/GenBank/DDBJ whole genome shotgun (WGS) entry which is preliminary data.</text>
</comment>
<dbReference type="PANTHER" id="PTHR11920">
    <property type="entry name" value="GUANYLYL CYCLASE"/>
    <property type="match status" value="1"/>
</dbReference>
<evidence type="ECO:0000256" key="4">
    <source>
        <dbReference type="ARBA" id="ARBA00022989"/>
    </source>
</evidence>
<dbReference type="AlphaFoldDB" id="A0A250XHT3"/>
<dbReference type="GO" id="GO:0035556">
    <property type="term" value="P:intracellular signal transduction"/>
    <property type="evidence" value="ECO:0007669"/>
    <property type="project" value="InterPro"/>
</dbReference>
<evidence type="ECO:0000256" key="7">
    <source>
        <dbReference type="SAM" id="MobiDB-lite"/>
    </source>
</evidence>
<dbReference type="Proteomes" id="UP000232323">
    <property type="component" value="Unassembled WGS sequence"/>
</dbReference>
<evidence type="ECO:0000259" key="8">
    <source>
        <dbReference type="PROSITE" id="PS50125"/>
    </source>
</evidence>
<evidence type="ECO:0000256" key="2">
    <source>
        <dbReference type="ARBA" id="ARBA00022692"/>
    </source>
</evidence>
<reference evidence="9 10" key="1">
    <citation type="submission" date="2017-08" db="EMBL/GenBank/DDBJ databases">
        <title>Acidophilic green algal genome provides insights into adaptation to an acidic environment.</title>
        <authorList>
            <person name="Hirooka S."/>
            <person name="Hirose Y."/>
            <person name="Kanesaki Y."/>
            <person name="Higuchi S."/>
            <person name="Fujiwara T."/>
            <person name="Onuma R."/>
            <person name="Era A."/>
            <person name="Ohbayashi R."/>
            <person name="Uzuka A."/>
            <person name="Nozaki H."/>
            <person name="Yoshikawa H."/>
            <person name="Miyagishima S.Y."/>
        </authorList>
    </citation>
    <scope>NUCLEOTIDE SEQUENCE [LARGE SCALE GENOMIC DNA]</scope>
    <source>
        <strain evidence="9 10">NIES-2499</strain>
    </source>
</reference>
<dbReference type="OrthoDB" id="548029at2759"/>
<dbReference type="GO" id="GO:0004383">
    <property type="term" value="F:guanylate cyclase activity"/>
    <property type="evidence" value="ECO:0007669"/>
    <property type="project" value="TreeGrafter"/>
</dbReference>
<dbReference type="SMART" id="SM00044">
    <property type="entry name" value="CYCc"/>
    <property type="match status" value="1"/>
</dbReference>
<keyword evidence="3" id="KW-0547">Nucleotide-binding</keyword>
<dbReference type="SUPFAM" id="SSF55073">
    <property type="entry name" value="Nucleotide cyclase"/>
    <property type="match status" value="1"/>
</dbReference>
<dbReference type="CDD" id="cd07302">
    <property type="entry name" value="CHD"/>
    <property type="match status" value="1"/>
</dbReference>
<keyword evidence="2" id="KW-0812">Transmembrane</keyword>
<dbReference type="Gene3D" id="3.30.70.1230">
    <property type="entry name" value="Nucleotide cyclase"/>
    <property type="match status" value="1"/>
</dbReference>
<gene>
    <name evidence="9" type="ORF">CEUSTIGMA_g9789.t1</name>
</gene>
<keyword evidence="4" id="KW-1133">Transmembrane helix</keyword>
<dbReference type="Pfam" id="PF00211">
    <property type="entry name" value="Guanylate_cyc"/>
    <property type="match status" value="1"/>
</dbReference>
<organism evidence="9 10">
    <name type="scientific">Chlamydomonas eustigma</name>
    <dbReference type="NCBI Taxonomy" id="1157962"/>
    <lineage>
        <taxon>Eukaryota</taxon>
        <taxon>Viridiplantae</taxon>
        <taxon>Chlorophyta</taxon>
        <taxon>core chlorophytes</taxon>
        <taxon>Chlorophyceae</taxon>
        <taxon>CS clade</taxon>
        <taxon>Chlamydomonadales</taxon>
        <taxon>Chlamydomonadaceae</taxon>
        <taxon>Chlamydomonas</taxon>
    </lineage>
</organism>